<dbReference type="InterPro" id="IPR050109">
    <property type="entry name" value="HTH-type_TetR-like_transc_reg"/>
</dbReference>
<feature type="DNA-binding region" description="H-T-H motif" evidence="4">
    <location>
        <begin position="28"/>
        <end position="47"/>
    </location>
</feature>
<evidence type="ECO:0000313" key="7">
    <source>
        <dbReference type="Proteomes" id="UP001141259"/>
    </source>
</evidence>
<dbReference type="Gene3D" id="1.10.10.60">
    <property type="entry name" value="Homeodomain-like"/>
    <property type="match status" value="1"/>
</dbReference>
<dbReference type="PANTHER" id="PTHR30055:SF151">
    <property type="entry name" value="TRANSCRIPTIONAL REGULATORY PROTEIN"/>
    <property type="match status" value="1"/>
</dbReference>
<dbReference type="InterPro" id="IPR001647">
    <property type="entry name" value="HTH_TetR"/>
</dbReference>
<sequence>MARAALSADAVVDVALRLVDEEGSTALTLAAVASRAGVATPSLYKHVRNLAELRALLSVRILDELNDEISGAVQGRSADDAIRALLTTWRNYVLTHPHRYSALDQSPQPQVEQAGERLVNIMLAALRAYDLEDSAAIHAARCLRAVAHGFAVLEIDQGFQLPEKLNESYDLMIHMVITGLRTPAPKTVGPVE</sequence>
<dbReference type="Pfam" id="PF13305">
    <property type="entry name" value="TetR_C_33"/>
    <property type="match status" value="1"/>
</dbReference>
<keyword evidence="1" id="KW-0805">Transcription regulation</keyword>
<dbReference type="InterPro" id="IPR009057">
    <property type="entry name" value="Homeodomain-like_sf"/>
</dbReference>
<dbReference type="Proteomes" id="UP001141259">
    <property type="component" value="Unassembled WGS sequence"/>
</dbReference>
<dbReference type="Gene3D" id="1.10.357.10">
    <property type="entry name" value="Tetracycline Repressor, domain 2"/>
    <property type="match status" value="1"/>
</dbReference>
<dbReference type="SUPFAM" id="SSF48498">
    <property type="entry name" value="Tetracyclin repressor-like, C-terminal domain"/>
    <property type="match status" value="1"/>
</dbReference>
<dbReference type="RefSeq" id="WP_259628734.1">
    <property type="nucleotide sequence ID" value="NZ_JANYMP010000030.1"/>
</dbReference>
<keyword evidence="7" id="KW-1185">Reference proteome</keyword>
<evidence type="ECO:0000256" key="4">
    <source>
        <dbReference type="PROSITE-ProRule" id="PRU00335"/>
    </source>
</evidence>
<feature type="domain" description="HTH tetR-type" evidence="5">
    <location>
        <begin position="5"/>
        <end position="65"/>
    </location>
</feature>
<dbReference type="GO" id="GO:0003700">
    <property type="term" value="F:DNA-binding transcription factor activity"/>
    <property type="evidence" value="ECO:0007669"/>
    <property type="project" value="TreeGrafter"/>
</dbReference>
<dbReference type="Pfam" id="PF00440">
    <property type="entry name" value="TetR_N"/>
    <property type="match status" value="1"/>
</dbReference>
<dbReference type="SUPFAM" id="SSF46689">
    <property type="entry name" value="Homeodomain-like"/>
    <property type="match status" value="1"/>
</dbReference>
<gene>
    <name evidence="6" type="ORF">NZH93_41070</name>
</gene>
<evidence type="ECO:0000256" key="1">
    <source>
        <dbReference type="ARBA" id="ARBA00023015"/>
    </source>
</evidence>
<evidence type="ECO:0000259" key="5">
    <source>
        <dbReference type="PROSITE" id="PS50977"/>
    </source>
</evidence>
<dbReference type="PRINTS" id="PR00455">
    <property type="entry name" value="HTHTETR"/>
</dbReference>
<dbReference type="InterPro" id="IPR036271">
    <property type="entry name" value="Tet_transcr_reg_TetR-rel_C_sf"/>
</dbReference>
<reference evidence="6" key="1">
    <citation type="submission" date="2022-08" db="EMBL/GenBank/DDBJ databases">
        <authorList>
            <person name="Tistechok S."/>
            <person name="Samborskyy M."/>
            <person name="Roman I."/>
        </authorList>
    </citation>
    <scope>NUCLEOTIDE SEQUENCE</scope>
    <source>
        <strain evidence="6">DSM 103496</strain>
    </source>
</reference>
<comment type="caution">
    <text evidence="6">The sequence shown here is derived from an EMBL/GenBank/DDBJ whole genome shotgun (WGS) entry which is preliminary data.</text>
</comment>
<dbReference type="PROSITE" id="PS50977">
    <property type="entry name" value="HTH_TETR_2"/>
    <property type="match status" value="1"/>
</dbReference>
<dbReference type="AlphaFoldDB" id="A0A9X2VUS0"/>
<protein>
    <submittedName>
        <fullName evidence="6">WHG domain-containing protein</fullName>
    </submittedName>
</protein>
<dbReference type="GO" id="GO:0000976">
    <property type="term" value="F:transcription cis-regulatory region binding"/>
    <property type="evidence" value="ECO:0007669"/>
    <property type="project" value="TreeGrafter"/>
</dbReference>
<organism evidence="6 7">
    <name type="scientific">Umezawaea endophytica</name>
    <dbReference type="NCBI Taxonomy" id="1654476"/>
    <lineage>
        <taxon>Bacteria</taxon>
        <taxon>Bacillati</taxon>
        <taxon>Actinomycetota</taxon>
        <taxon>Actinomycetes</taxon>
        <taxon>Pseudonocardiales</taxon>
        <taxon>Pseudonocardiaceae</taxon>
        <taxon>Umezawaea</taxon>
    </lineage>
</organism>
<evidence type="ECO:0000256" key="2">
    <source>
        <dbReference type="ARBA" id="ARBA00023125"/>
    </source>
</evidence>
<dbReference type="PANTHER" id="PTHR30055">
    <property type="entry name" value="HTH-TYPE TRANSCRIPTIONAL REGULATOR RUTR"/>
    <property type="match status" value="1"/>
</dbReference>
<name>A0A9X2VUS0_9PSEU</name>
<dbReference type="EMBL" id="JANYMP010000030">
    <property type="protein sequence ID" value="MCS7483276.1"/>
    <property type="molecule type" value="Genomic_DNA"/>
</dbReference>
<evidence type="ECO:0000313" key="6">
    <source>
        <dbReference type="EMBL" id="MCS7483276.1"/>
    </source>
</evidence>
<evidence type="ECO:0000256" key="3">
    <source>
        <dbReference type="ARBA" id="ARBA00023163"/>
    </source>
</evidence>
<proteinExistence type="predicted"/>
<keyword evidence="2 4" id="KW-0238">DNA-binding</keyword>
<dbReference type="InterPro" id="IPR025996">
    <property type="entry name" value="MT1864/Rv1816-like_C"/>
</dbReference>
<keyword evidence="3" id="KW-0804">Transcription</keyword>
<accession>A0A9X2VUS0</accession>